<comment type="caution">
    <text evidence="1">The sequence shown here is derived from an EMBL/GenBank/DDBJ whole genome shotgun (WGS) entry which is preliminary data.</text>
</comment>
<organism evidence="1 2">
    <name type="scientific">Araneus ventricosus</name>
    <name type="common">Orbweaver spider</name>
    <name type="synonym">Epeira ventricosa</name>
    <dbReference type="NCBI Taxonomy" id="182803"/>
    <lineage>
        <taxon>Eukaryota</taxon>
        <taxon>Metazoa</taxon>
        <taxon>Ecdysozoa</taxon>
        <taxon>Arthropoda</taxon>
        <taxon>Chelicerata</taxon>
        <taxon>Arachnida</taxon>
        <taxon>Araneae</taxon>
        <taxon>Araneomorphae</taxon>
        <taxon>Entelegynae</taxon>
        <taxon>Araneoidea</taxon>
        <taxon>Araneidae</taxon>
        <taxon>Araneus</taxon>
    </lineage>
</organism>
<gene>
    <name evidence="1" type="ORF">AVEN_150738_1</name>
</gene>
<dbReference type="AlphaFoldDB" id="A0A4Y2W329"/>
<evidence type="ECO:0000313" key="1">
    <source>
        <dbReference type="EMBL" id="GBO31769.1"/>
    </source>
</evidence>
<evidence type="ECO:0000313" key="2">
    <source>
        <dbReference type="Proteomes" id="UP000499080"/>
    </source>
</evidence>
<sequence>MLVEVSPLVLYRPYTLFGKAGPVWVFFYATPTGGRLATTYDLQAPYTADLQWNRVSNLKPSDPEAETLPLGHLDLVLQDEANFSENKEFILKINQKH</sequence>
<reference evidence="1 2" key="1">
    <citation type="journal article" date="2019" name="Sci. Rep.">
        <title>Orb-weaving spider Araneus ventricosus genome elucidates the spidroin gene catalogue.</title>
        <authorList>
            <person name="Kono N."/>
            <person name="Nakamura H."/>
            <person name="Ohtoshi R."/>
            <person name="Moran D.A.P."/>
            <person name="Shinohara A."/>
            <person name="Yoshida Y."/>
            <person name="Fujiwara M."/>
            <person name="Mori M."/>
            <person name="Tomita M."/>
            <person name="Arakawa K."/>
        </authorList>
    </citation>
    <scope>NUCLEOTIDE SEQUENCE [LARGE SCALE GENOMIC DNA]</scope>
</reference>
<dbReference type="Proteomes" id="UP000499080">
    <property type="component" value="Unassembled WGS sequence"/>
</dbReference>
<name>A0A4Y2W329_ARAVE</name>
<protein>
    <submittedName>
        <fullName evidence="1">Uncharacterized protein</fullName>
    </submittedName>
</protein>
<dbReference type="EMBL" id="BGPR01055136">
    <property type="protein sequence ID" value="GBO31769.1"/>
    <property type="molecule type" value="Genomic_DNA"/>
</dbReference>
<keyword evidence="2" id="KW-1185">Reference proteome</keyword>
<accession>A0A4Y2W329</accession>
<proteinExistence type="predicted"/>
<dbReference type="OrthoDB" id="1099063at2759"/>